<name>A0ABX2B209_9BACT</name>
<keyword evidence="1" id="KW-0328">Glycosyltransferase</keyword>
<keyword evidence="5" id="KW-1185">Reference proteome</keyword>
<evidence type="ECO:0000256" key="1">
    <source>
        <dbReference type="ARBA" id="ARBA00022676"/>
    </source>
</evidence>
<gene>
    <name evidence="4" type="ORF">HPS54_08470</name>
</gene>
<protein>
    <submittedName>
        <fullName evidence="4">Glycosyltransferase</fullName>
    </submittedName>
</protein>
<proteinExistence type="predicted"/>
<dbReference type="SUPFAM" id="SSF53448">
    <property type="entry name" value="Nucleotide-diphospho-sugar transferases"/>
    <property type="match status" value="1"/>
</dbReference>
<evidence type="ECO:0000313" key="5">
    <source>
        <dbReference type="Proteomes" id="UP000820977"/>
    </source>
</evidence>
<accession>A0ABX2B209</accession>
<feature type="domain" description="Glycosyltransferase 2-like" evidence="3">
    <location>
        <begin position="8"/>
        <end position="134"/>
    </location>
</feature>
<dbReference type="PANTHER" id="PTHR22916">
    <property type="entry name" value="GLYCOSYLTRANSFERASE"/>
    <property type="match status" value="1"/>
</dbReference>
<dbReference type="RefSeq" id="WP_172345011.1">
    <property type="nucleotide sequence ID" value="NZ_CASYYZ010000119.1"/>
</dbReference>
<dbReference type="InterPro" id="IPR029044">
    <property type="entry name" value="Nucleotide-diphossugar_trans"/>
</dbReference>
<evidence type="ECO:0000313" key="4">
    <source>
        <dbReference type="EMBL" id="NPE25544.1"/>
    </source>
</evidence>
<organism evidence="4 5">
    <name type="scientific">Xylanibacter caecicola</name>
    <dbReference type="NCBI Taxonomy" id="2736294"/>
    <lineage>
        <taxon>Bacteria</taxon>
        <taxon>Pseudomonadati</taxon>
        <taxon>Bacteroidota</taxon>
        <taxon>Bacteroidia</taxon>
        <taxon>Bacteroidales</taxon>
        <taxon>Prevotellaceae</taxon>
        <taxon>Xylanibacter</taxon>
    </lineage>
</organism>
<dbReference type="PANTHER" id="PTHR22916:SF51">
    <property type="entry name" value="GLYCOSYLTRANSFERASE EPSH-RELATED"/>
    <property type="match status" value="1"/>
</dbReference>
<dbReference type="Gene3D" id="3.90.550.10">
    <property type="entry name" value="Spore Coat Polysaccharide Biosynthesis Protein SpsA, Chain A"/>
    <property type="match status" value="1"/>
</dbReference>
<sequence length="336" mass="38965">MPLITLSMPVYNVSGFVEASLLSALNQTYPDIEYIIVDDKSTDDSMDVVRKVVNGHTRRDAVRIIDHVVNKGLGDTRNTSIDNARGEYIYFMDSDDVIAPDCIEKLVGYMEETPVDFIASSRMRKTFDGKLIVKDIYTPVVVHDKGELSVARFRYVHNNKILAEVWNKLYNTEFLRKNNIRCIPGVHVEDVSFSYQVNLAARSCRLVPDITYTYHIYEGQSFAAFRNNHNRAVYLADCFCKIREYDVSLCARYKNHKEYPSLMKGINSVSFLHGQMINDSAVLCDQEKYYYLKKLFSSEISLLYILRNKYNLSKNMFFYVLAYLPVKIQMYIISKY</sequence>
<comment type="caution">
    <text evidence="4">The sequence shown here is derived from an EMBL/GenBank/DDBJ whole genome shotgun (WGS) entry which is preliminary data.</text>
</comment>
<keyword evidence="2" id="KW-0808">Transferase</keyword>
<dbReference type="InterPro" id="IPR001173">
    <property type="entry name" value="Glyco_trans_2-like"/>
</dbReference>
<dbReference type="Pfam" id="PF00535">
    <property type="entry name" value="Glycos_transf_2"/>
    <property type="match status" value="1"/>
</dbReference>
<dbReference type="Proteomes" id="UP000820977">
    <property type="component" value="Unassembled WGS sequence"/>
</dbReference>
<evidence type="ECO:0000256" key="2">
    <source>
        <dbReference type="ARBA" id="ARBA00022679"/>
    </source>
</evidence>
<dbReference type="EMBL" id="JABKKJ010000013">
    <property type="protein sequence ID" value="NPE25544.1"/>
    <property type="molecule type" value="Genomic_DNA"/>
</dbReference>
<evidence type="ECO:0000259" key="3">
    <source>
        <dbReference type="Pfam" id="PF00535"/>
    </source>
</evidence>
<dbReference type="CDD" id="cd00761">
    <property type="entry name" value="Glyco_tranf_GTA_type"/>
    <property type="match status" value="1"/>
</dbReference>
<reference evidence="4 5" key="1">
    <citation type="submission" date="2020-05" db="EMBL/GenBank/DDBJ databases">
        <title>Distinct polysaccharide utilization as determinants for interspecies competition between intestinal Prevotella spp.</title>
        <authorList>
            <person name="Galvez E.J.C."/>
            <person name="Iljazovic A."/>
            <person name="Strowig T."/>
        </authorList>
    </citation>
    <scope>NUCLEOTIDE SEQUENCE [LARGE SCALE GENOMIC DNA]</scope>
    <source>
        <strain evidence="4 5">PCHR</strain>
    </source>
</reference>